<evidence type="ECO:0000313" key="14">
    <source>
        <dbReference type="Proteomes" id="UP000031443"/>
    </source>
</evidence>
<sequence>MQDWIFHILSYERNLSTNVTLDRNGIVKLNIYFEEYNYRTTSESVATTLFLLVSQLEGLFSFWMGGSVLCLIEFGEIIIDFLWVTIINIISWCKGLKQKRALAQYPDTPPTVSELSQAHVNFGFQREESHFNPNNETYPNEEIPPEPGTPPPHYDSLRIQPLDFTESDRDGGGQINTKCNLSPLSNCPNEEPGLPGLCNSL</sequence>
<evidence type="ECO:0000256" key="1">
    <source>
        <dbReference type="ARBA" id="ARBA00004141"/>
    </source>
</evidence>
<evidence type="ECO:0000256" key="4">
    <source>
        <dbReference type="ARBA" id="ARBA00022692"/>
    </source>
</evidence>
<reference evidence="14" key="1">
    <citation type="journal article" date="2013" name="Nat. Genet.">
        <title>The draft genomes of soft-shell turtle and green sea turtle yield insights into the development and evolution of the turtle-specific body plan.</title>
        <authorList>
            <person name="Wang Z."/>
            <person name="Pascual-Anaya J."/>
            <person name="Zadissa A."/>
            <person name="Li W."/>
            <person name="Niimura Y."/>
            <person name="Huang Z."/>
            <person name="Li C."/>
            <person name="White S."/>
            <person name="Xiong Z."/>
            <person name="Fang D."/>
            <person name="Wang B."/>
            <person name="Ming Y."/>
            <person name="Chen Y."/>
            <person name="Zheng Y."/>
            <person name="Kuraku S."/>
            <person name="Pignatelli M."/>
            <person name="Herrero J."/>
            <person name="Beal K."/>
            <person name="Nozawa M."/>
            <person name="Li Q."/>
            <person name="Wang J."/>
            <person name="Zhang H."/>
            <person name="Yu L."/>
            <person name="Shigenobu S."/>
            <person name="Wang J."/>
            <person name="Liu J."/>
            <person name="Flicek P."/>
            <person name="Searle S."/>
            <person name="Wang J."/>
            <person name="Kuratani S."/>
            <person name="Yin Y."/>
            <person name="Aken B."/>
            <person name="Zhang G."/>
            <person name="Irie N."/>
        </authorList>
    </citation>
    <scope>NUCLEOTIDE SEQUENCE [LARGE SCALE GENOMIC DNA]</scope>
</reference>
<proteinExistence type="inferred from homology"/>
<evidence type="ECO:0000256" key="6">
    <source>
        <dbReference type="ARBA" id="ARBA00023053"/>
    </source>
</evidence>
<keyword evidence="4 11" id="KW-0812">Transmembrane</keyword>
<keyword evidence="10 11" id="KW-0407">Ion channel</keyword>
<dbReference type="Pfam" id="PF00858">
    <property type="entry name" value="ASC"/>
    <property type="match status" value="1"/>
</dbReference>
<dbReference type="AlphaFoldDB" id="M7BIB8"/>
<dbReference type="GO" id="GO:0016020">
    <property type="term" value="C:membrane"/>
    <property type="evidence" value="ECO:0007669"/>
    <property type="project" value="UniProtKB-SubCell"/>
</dbReference>
<dbReference type="GO" id="GO:0005272">
    <property type="term" value="F:sodium channel activity"/>
    <property type="evidence" value="ECO:0007669"/>
    <property type="project" value="UniProtKB-KW"/>
</dbReference>
<dbReference type="Proteomes" id="UP000031443">
    <property type="component" value="Unassembled WGS sequence"/>
</dbReference>
<comment type="subcellular location">
    <subcellularLocation>
        <location evidence="1">Membrane</location>
        <topology evidence="1">Multi-pass membrane protein</topology>
    </subcellularLocation>
</comment>
<evidence type="ECO:0000256" key="3">
    <source>
        <dbReference type="ARBA" id="ARBA00022461"/>
    </source>
</evidence>
<keyword evidence="2 11" id="KW-0813">Transport</keyword>
<protein>
    <submittedName>
        <fullName evidence="13">Amiloride-sensitive sodium channel subunit beta</fullName>
    </submittedName>
</protein>
<evidence type="ECO:0000256" key="5">
    <source>
        <dbReference type="ARBA" id="ARBA00022989"/>
    </source>
</evidence>
<evidence type="ECO:0000256" key="7">
    <source>
        <dbReference type="ARBA" id="ARBA00023065"/>
    </source>
</evidence>
<evidence type="ECO:0000256" key="2">
    <source>
        <dbReference type="ARBA" id="ARBA00022448"/>
    </source>
</evidence>
<keyword evidence="8" id="KW-0472">Membrane</keyword>
<evidence type="ECO:0000256" key="11">
    <source>
        <dbReference type="RuleBase" id="RU000679"/>
    </source>
</evidence>
<dbReference type="PRINTS" id="PR01078">
    <property type="entry name" value="AMINACHANNEL"/>
</dbReference>
<keyword evidence="14" id="KW-1185">Reference proteome</keyword>
<dbReference type="Gene3D" id="1.10.287.770">
    <property type="entry name" value="YojJ-like"/>
    <property type="match status" value="1"/>
</dbReference>
<gene>
    <name evidence="13" type="ORF">UY3_05914</name>
</gene>
<evidence type="ECO:0000256" key="10">
    <source>
        <dbReference type="ARBA" id="ARBA00023303"/>
    </source>
</evidence>
<keyword evidence="9 11" id="KW-0739">Sodium transport</keyword>
<evidence type="ECO:0000256" key="9">
    <source>
        <dbReference type="ARBA" id="ARBA00023201"/>
    </source>
</evidence>
<comment type="similarity">
    <text evidence="11">Belongs to the amiloride-sensitive sodium channel (TC 1.A.6) family.</text>
</comment>
<keyword evidence="3 11" id="KW-0894">Sodium channel</keyword>
<evidence type="ECO:0000256" key="8">
    <source>
        <dbReference type="ARBA" id="ARBA00023136"/>
    </source>
</evidence>
<keyword evidence="6" id="KW-0915">Sodium</keyword>
<keyword evidence="5" id="KW-1133">Transmembrane helix</keyword>
<dbReference type="EMBL" id="KB523472">
    <property type="protein sequence ID" value="EMP36934.1"/>
    <property type="molecule type" value="Genomic_DNA"/>
</dbReference>
<keyword evidence="7 11" id="KW-0406">Ion transport</keyword>
<dbReference type="STRING" id="8469.M7BIB8"/>
<evidence type="ECO:0000313" key="13">
    <source>
        <dbReference type="EMBL" id="EMP36934.1"/>
    </source>
</evidence>
<feature type="region of interest" description="Disordered" evidence="12">
    <location>
        <begin position="131"/>
        <end position="201"/>
    </location>
</feature>
<dbReference type="InterPro" id="IPR001873">
    <property type="entry name" value="ENaC"/>
</dbReference>
<evidence type="ECO:0000256" key="12">
    <source>
        <dbReference type="SAM" id="MobiDB-lite"/>
    </source>
</evidence>
<organism evidence="13 14">
    <name type="scientific">Chelonia mydas</name>
    <name type="common">Green sea-turtle</name>
    <name type="synonym">Chelonia agassizi</name>
    <dbReference type="NCBI Taxonomy" id="8469"/>
    <lineage>
        <taxon>Eukaryota</taxon>
        <taxon>Metazoa</taxon>
        <taxon>Chordata</taxon>
        <taxon>Craniata</taxon>
        <taxon>Vertebrata</taxon>
        <taxon>Euteleostomi</taxon>
        <taxon>Archelosauria</taxon>
        <taxon>Testudinata</taxon>
        <taxon>Testudines</taxon>
        <taxon>Cryptodira</taxon>
        <taxon>Durocryptodira</taxon>
        <taxon>Americhelydia</taxon>
        <taxon>Chelonioidea</taxon>
        <taxon>Cheloniidae</taxon>
        <taxon>Chelonia</taxon>
    </lineage>
</organism>
<accession>M7BIB8</accession>
<feature type="compositionally biased region" description="Polar residues" evidence="12">
    <location>
        <begin position="175"/>
        <end position="188"/>
    </location>
</feature>
<name>M7BIB8_CHEMY</name>